<keyword evidence="6" id="KW-1185">Reference proteome</keyword>
<evidence type="ECO:0000313" key="5">
    <source>
        <dbReference type="EMBL" id="CAD6546451.1"/>
    </source>
</evidence>
<feature type="domain" description="GntR C-terminal" evidence="4">
    <location>
        <begin position="2"/>
        <end position="32"/>
    </location>
</feature>
<gene>
    <name evidence="5" type="ORF">LMG28140_04336</name>
</gene>
<organism evidence="5 6">
    <name type="scientific">Paraburkholderia metrosideri</name>
    <dbReference type="NCBI Taxonomy" id="580937"/>
    <lineage>
        <taxon>Bacteria</taxon>
        <taxon>Pseudomonadati</taxon>
        <taxon>Pseudomonadota</taxon>
        <taxon>Betaproteobacteria</taxon>
        <taxon>Burkholderiales</taxon>
        <taxon>Burkholderiaceae</taxon>
        <taxon>Paraburkholderia</taxon>
    </lineage>
</organism>
<dbReference type="Proteomes" id="UP000598032">
    <property type="component" value="Unassembled WGS sequence"/>
</dbReference>
<proteinExistence type="predicted"/>
<dbReference type="EMBL" id="CAJHCP010000009">
    <property type="protein sequence ID" value="CAD6546451.1"/>
    <property type="molecule type" value="Genomic_DNA"/>
</dbReference>
<evidence type="ECO:0000256" key="3">
    <source>
        <dbReference type="ARBA" id="ARBA00023163"/>
    </source>
</evidence>
<keyword evidence="1" id="KW-0805">Transcription regulation</keyword>
<keyword evidence="3" id="KW-0804">Transcription</keyword>
<comment type="caution">
    <text evidence="5">The sequence shown here is derived from an EMBL/GenBank/DDBJ whole genome shotgun (WGS) entry which is preliminary data.</text>
</comment>
<dbReference type="InterPro" id="IPR008920">
    <property type="entry name" value="TF_FadR/GntR_C"/>
</dbReference>
<sequence length="50" mass="5554">MKRSFDGHDRIVQAILAGDSRAAAEEMRSHVTGGLTFLDFIAEMPDDFEV</sequence>
<accession>A0ABM8NWC7</accession>
<evidence type="ECO:0000313" key="6">
    <source>
        <dbReference type="Proteomes" id="UP000598032"/>
    </source>
</evidence>
<evidence type="ECO:0000256" key="1">
    <source>
        <dbReference type="ARBA" id="ARBA00023015"/>
    </source>
</evidence>
<dbReference type="Gene3D" id="1.20.120.530">
    <property type="entry name" value="GntR ligand-binding domain-like"/>
    <property type="match status" value="1"/>
</dbReference>
<evidence type="ECO:0000256" key="2">
    <source>
        <dbReference type="ARBA" id="ARBA00023125"/>
    </source>
</evidence>
<evidence type="ECO:0000259" key="4">
    <source>
        <dbReference type="Pfam" id="PF07729"/>
    </source>
</evidence>
<name>A0ABM8NWC7_9BURK</name>
<reference evidence="5 6" key="1">
    <citation type="submission" date="2020-10" db="EMBL/GenBank/DDBJ databases">
        <authorList>
            <person name="Peeters C."/>
        </authorList>
    </citation>
    <scope>NUCLEOTIDE SEQUENCE [LARGE SCALE GENOMIC DNA]</scope>
    <source>
        <strain evidence="5 6">LMG 28140</strain>
    </source>
</reference>
<dbReference type="SUPFAM" id="SSF48008">
    <property type="entry name" value="GntR ligand-binding domain-like"/>
    <property type="match status" value="1"/>
</dbReference>
<keyword evidence="2" id="KW-0238">DNA-binding</keyword>
<dbReference type="InterPro" id="IPR011711">
    <property type="entry name" value="GntR_C"/>
</dbReference>
<protein>
    <recommendedName>
        <fullName evidence="4">GntR C-terminal domain-containing protein</fullName>
    </recommendedName>
</protein>
<dbReference type="Pfam" id="PF07729">
    <property type="entry name" value="FCD"/>
    <property type="match status" value="1"/>
</dbReference>